<reference evidence="1 2" key="1">
    <citation type="journal article" date="2015" name="Genome Biol.">
        <title>Comparative genomics of Steinernema reveals deeply conserved gene regulatory networks.</title>
        <authorList>
            <person name="Dillman A.R."/>
            <person name="Macchietto M."/>
            <person name="Porter C.F."/>
            <person name="Rogers A."/>
            <person name="Williams B."/>
            <person name="Antoshechkin I."/>
            <person name="Lee M.M."/>
            <person name="Goodwin Z."/>
            <person name="Lu X."/>
            <person name="Lewis E.E."/>
            <person name="Goodrich-Blair H."/>
            <person name="Stock S.P."/>
            <person name="Adams B.J."/>
            <person name="Sternberg P.W."/>
            <person name="Mortazavi A."/>
        </authorList>
    </citation>
    <scope>NUCLEOTIDE SEQUENCE [LARGE SCALE GENOMIC DNA]</scope>
    <source>
        <strain evidence="1 2">ALL</strain>
    </source>
</reference>
<dbReference type="Proteomes" id="UP000298663">
    <property type="component" value="Unassembled WGS sequence"/>
</dbReference>
<accession>A0A4U8ULY5</accession>
<proteinExistence type="predicted"/>
<protein>
    <submittedName>
        <fullName evidence="1">Uncharacterized protein</fullName>
    </submittedName>
</protein>
<comment type="caution">
    <text evidence="1">The sequence shown here is derived from an EMBL/GenBank/DDBJ whole genome shotgun (WGS) entry which is preliminary data.</text>
</comment>
<dbReference type="EMBL" id="AZBU02000001">
    <property type="protein sequence ID" value="TMS34024.1"/>
    <property type="molecule type" value="Genomic_DNA"/>
</dbReference>
<evidence type="ECO:0000313" key="1">
    <source>
        <dbReference type="EMBL" id="TMS34024.1"/>
    </source>
</evidence>
<keyword evidence="2" id="KW-1185">Reference proteome</keyword>
<reference evidence="1 2" key="2">
    <citation type="journal article" date="2019" name="G3 (Bethesda)">
        <title>Hybrid Assembly of the Genome of the Entomopathogenic Nematode Steinernema carpocapsae Identifies the X-Chromosome.</title>
        <authorList>
            <person name="Serra L."/>
            <person name="Macchietto M."/>
            <person name="Macias-Munoz A."/>
            <person name="McGill C.J."/>
            <person name="Rodriguez I.M."/>
            <person name="Rodriguez B."/>
            <person name="Murad R."/>
            <person name="Mortazavi A."/>
        </authorList>
    </citation>
    <scope>NUCLEOTIDE SEQUENCE [LARGE SCALE GENOMIC DNA]</scope>
    <source>
        <strain evidence="1 2">ALL</strain>
    </source>
</reference>
<evidence type="ECO:0000313" key="2">
    <source>
        <dbReference type="Proteomes" id="UP000298663"/>
    </source>
</evidence>
<dbReference type="AlphaFoldDB" id="A0A4U8ULY5"/>
<sequence length="202" mass="23043">MHEVGPCTHFPIITSHYKLGTGFQLPKLETCKRISRNSRNHTISSTKVPAPPVVFRFLLFCCSISKALGKGRCTDFCKLFFVGSRVEVVNYAHFLSASAEYFFEDEKPQLATKWTFSSAPLINRASLHLAALWFLFKCCIFDTREHSSFAPIVIPVDQSFLLWFQNLWFKNVLETCSLEKNAGGRKRRRNKDSHVSLEALSS</sequence>
<organism evidence="1 2">
    <name type="scientific">Steinernema carpocapsae</name>
    <name type="common">Entomopathogenic nematode</name>
    <dbReference type="NCBI Taxonomy" id="34508"/>
    <lineage>
        <taxon>Eukaryota</taxon>
        <taxon>Metazoa</taxon>
        <taxon>Ecdysozoa</taxon>
        <taxon>Nematoda</taxon>
        <taxon>Chromadorea</taxon>
        <taxon>Rhabditida</taxon>
        <taxon>Tylenchina</taxon>
        <taxon>Panagrolaimomorpha</taxon>
        <taxon>Strongyloidoidea</taxon>
        <taxon>Steinernematidae</taxon>
        <taxon>Steinernema</taxon>
    </lineage>
</organism>
<name>A0A4U8ULY5_STECR</name>
<gene>
    <name evidence="1" type="ORF">L596_001689</name>
</gene>